<evidence type="ECO:0000256" key="1">
    <source>
        <dbReference type="ARBA" id="ARBA00004651"/>
    </source>
</evidence>
<dbReference type="EMBL" id="JBHILM010000022">
    <property type="protein sequence ID" value="MFB5683035.1"/>
    <property type="molecule type" value="Genomic_DNA"/>
</dbReference>
<feature type="transmembrane region" description="Helical" evidence="6">
    <location>
        <begin position="220"/>
        <end position="241"/>
    </location>
</feature>
<evidence type="ECO:0000256" key="2">
    <source>
        <dbReference type="ARBA" id="ARBA00022475"/>
    </source>
</evidence>
<evidence type="ECO:0000256" key="6">
    <source>
        <dbReference type="SAM" id="Phobius"/>
    </source>
</evidence>
<reference evidence="7 8" key="1">
    <citation type="submission" date="2024-09" db="EMBL/GenBank/DDBJ databases">
        <authorList>
            <person name="Ruan L."/>
        </authorList>
    </citation>
    <scope>NUCLEOTIDE SEQUENCE [LARGE SCALE GENOMIC DNA]</scope>
    <source>
        <strain evidence="7 8">D33</strain>
    </source>
</reference>
<keyword evidence="4 6" id="KW-1133">Transmembrane helix</keyword>
<comment type="subcellular location">
    <subcellularLocation>
        <location evidence="1">Cell membrane</location>
        <topology evidence="1">Multi-pass membrane protein</topology>
    </subcellularLocation>
</comment>
<keyword evidence="3 6" id="KW-0812">Transmembrane</keyword>
<comment type="caution">
    <text evidence="7">The sequence shown here is derived from an EMBL/GenBank/DDBJ whole genome shotgun (WGS) entry which is preliminary data.</text>
</comment>
<dbReference type="RefSeq" id="WP_375526775.1">
    <property type="nucleotide sequence ID" value="NZ_JBHILM010000022.1"/>
</dbReference>
<feature type="transmembrane region" description="Helical" evidence="6">
    <location>
        <begin position="138"/>
        <end position="159"/>
    </location>
</feature>
<dbReference type="PANTHER" id="PTHR23513">
    <property type="entry name" value="INTEGRAL MEMBRANE EFFLUX PROTEIN-RELATED"/>
    <property type="match status" value="1"/>
</dbReference>
<protein>
    <submittedName>
        <fullName evidence="7">MFS transporter</fullName>
    </submittedName>
</protein>
<proteinExistence type="predicted"/>
<dbReference type="PRINTS" id="PR01988">
    <property type="entry name" value="EXPORTERBACE"/>
</dbReference>
<feature type="transmembrane region" description="Helical" evidence="6">
    <location>
        <begin position="306"/>
        <end position="323"/>
    </location>
</feature>
<feature type="transmembrane region" description="Helical" evidence="6">
    <location>
        <begin position="253"/>
        <end position="275"/>
    </location>
</feature>
<keyword evidence="5 6" id="KW-0472">Membrane</keyword>
<dbReference type="InterPro" id="IPR022324">
    <property type="entry name" value="Bacilysin_exporter_BacE_put"/>
</dbReference>
<evidence type="ECO:0000256" key="4">
    <source>
        <dbReference type="ARBA" id="ARBA00022989"/>
    </source>
</evidence>
<feature type="transmembrane region" description="Helical" evidence="6">
    <location>
        <begin position="165"/>
        <end position="187"/>
    </location>
</feature>
<keyword evidence="2" id="KW-1003">Cell membrane</keyword>
<name>A0ABV5BBU2_9BACL</name>
<gene>
    <name evidence="7" type="ORF">ACE3NQ_19135</name>
</gene>
<feature type="transmembrane region" description="Helical" evidence="6">
    <location>
        <begin position="369"/>
        <end position="387"/>
    </location>
</feature>
<dbReference type="SUPFAM" id="SSF103473">
    <property type="entry name" value="MFS general substrate transporter"/>
    <property type="match status" value="1"/>
</dbReference>
<sequence>MSIWRNKKFSRYAFGMLFNSLGNSFFDLAVPLLIYNMTQSLALMGTMAILVQLPKILLGPLIGALVDRLNPRRVLFCSYFLQIFIIAALPITYYLNILTPWIVLTVGFLLNAVNLFARSANFVITPLLYKDQSVQANVAFTTVWTFSMLIGPIIGAAILPFVYPMGLILIDGLTFFIMIFSLQLVGLPHRKITSKWKFTRIYKDMAEGFRMSFGNQSLRLFVLSIALCSFATAPEITLVIYHLKSAFKFSDSYIGYFTSCAGFGLFAGTLFARYLKSKKSSNLFFIGYSMIAAGLLLLAIPSWYQIPVALLIIEAGKIMYVIGRSAIIQTHCPKEYLGRVNSTFQLVEQIIYPIGMALAVLMIESFSMYTVFVGLGVVMLLSLFVLFSSRISLNEKTGNVFSAPTSSSIGSEKR</sequence>
<feature type="transmembrane region" description="Helical" evidence="6">
    <location>
        <begin position="74"/>
        <end position="95"/>
    </location>
</feature>
<feature type="transmembrane region" description="Helical" evidence="6">
    <location>
        <begin position="101"/>
        <end position="117"/>
    </location>
</feature>
<dbReference type="Gene3D" id="1.20.1250.20">
    <property type="entry name" value="MFS general substrate transporter like domains"/>
    <property type="match status" value="1"/>
</dbReference>
<feature type="transmembrane region" description="Helical" evidence="6">
    <location>
        <begin position="344"/>
        <end position="363"/>
    </location>
</feature>
<accession>A0ABV5BBU2</accession>
<dbReference type="CDD" id="cd06173">
    <property type="entry name" value="MFS_MefA_like"/>
    <property type="match status" value="1"/>
</dbReference>
<dbReference type="InterPro" id="IPR036259">
    <property type="entry name" value="MFS_trans_sf"/>
</dbReference>
<feature type="transmembrane region" description="Helical" evidence="6">
    <location>
        <begin position="282"/>
        <end position="300"/>
    </location>
</feature>
<evidence type="ECO:0000313" key="7">
    <source>
        <dbReference type="EMBL" id="MFB5683035.1"/>
    </source>
</evidence>
<feature type="transmembrane region" description="Helical" evidence="6">
    <location>
        <begin position="41"/>
        <end position="62"/>
    </location>
</feature>
<evidence type="ECO:0000256" key="3">
    <source>
        <dbReference type="ARBA" id="ARBA00022692"/>
    </source>
</evidence>
<feature type="transmembrane region" description="Helical" evidence="6">
    <location>
        <begin position="12"/>
        <end position="35"/>
    </location>
</feature>
<dbReference type="Pfam" id="PF07690">
    <property type="entry name" value="MFS_1"/>
    <property type="match status" value="1"/>
</dbReference>
<organism evidence="7 8">
    <name type="scientific">Paenibacillus terreus</name>
    <dbReference type="NCBI Taxonomy" id="1387834"/>
    <lineage>
        <taxon>Bacteria</taxon>
        <taxon>Bacillati</taxon>
        <taxon>Bacillota</taxon>
        <taxon>Bacilli</taxon>
        <taxon>Bacillales</taxon>
        <taxon>Paenibacillaceae</taxon>
        <taxon>Paenibacillus</taxon>
    </lineage>
</organism>
<dbReference type="Proteomes" id="UP001580407">
    <property type="component" value="Unassembled WGS sequence"/>
</dbReference>
<evidence type="ECO:0000313" key="8">
    <source>
        <dbReference type="Proteomes" id="UP001580407"/>
    </source>
</evidence>
<dbReference type="InterPro" id="IPR011701">
    <property type="entry name" value="MFS"/>
</dbReference>
<keyword evidence="8" id="KW-1185">Reference proteome</keyword>
<dbReference type="PANTHER" id="PTHR23513:SF6">
    <property type="entry name" value="MAJOR FACILITATOR SUPERFAMILY ASSOCIATED DOMAIN-CONTAINING PROTEIN"/>
    <property type="match status" value="1"/>
</dbReference>
<evidence type="ECO:0000256" key="5">
    <source>
        <dbReference type="ARBA" id="ARBA00023136"/>
    </source>
</evidence>